<dbReference type="EMBL" id="DF237528">
    <property type="protein sequence ID" value="GAQ89938.1"/>
    <property type="molecule type" value="Genomic_DNA"/>
</dbReference>
<evidence type="ECO:0000313" key="6">
    <source>
        <dbReference type="EMBL" id="GAQ89938.1"/>
    </source>
</evidence>
<sequence>MDGACLILELDHILRSDPLIDEVGLVPSVSADALPLEQAPQSADSASAYDPSAFWVGDHKLAVALVAARAMYSAALLTLKRARTAGPTSTGDAELLQATQVIVIVNPEHYTAWNTRKRVLLRSPAPEGAASVELQLSALALSVHPKSEATWSHRRWVLRNLLQIAKSPQCSVLEKESALAQRCAELRPMNYRAWSHRAWAAQWMPPGQLRAELQASRVWAEQHVTDNCGLHYRRRLILLVLQRSPGDEVTATSPGLLVEQERAWLTPLLDYYQGREALWLHRRFFAQINFAGAGAEPQATVKQPESDPKASTSPSQASDTGGTFKGFPVPFPLWSAEQTLVDEVDSGSVVASGIMASAAESCAREEAFVTEVVERLRSDTNLGL</sequence>
<gene>
    <name evidence="6" type="ORF">KFL_005790090</name>
</gene>
<dbReference type="Proteomes" id="UP000054558">
    <property type="component" value="Unassembled WGS sequence"/>
</dbReference>
<dbReference type="PANTHER" id="PTHR11129:SF3">
    <property type="entry name" value="PROTEIN PRENYLTRANSFERASE ALPHA SUBUNIT REPEAT-CONTAINING PROTEIN 1"/>
    <property type="match status" value="1"/>
</dbReference>
<evidence type="ECO:0000313" key="7">
    <source>
        <dbReference type="Proteomes" id="UP000054558"/>
    </source>
</evidence>
<dbReference type="Gene3D" id="1.25.40.120">
    <property type="entry name" value="Protein prenylyltransferase"/>
    <property type="match status" value="1"/>
</dbReference>
<evidence type="ECO:0000256" key="1">
    <source>
        <dbReference type="ARBA" id="ARBA00006734"/>
    </source>
</evidence>
<feature type="region of interest" description="Disordered" evidence="5">
    <location>
        <begin position="296"/>
        <end position="322"/>
    </location>
</feature>
<accession>A0A1Y1IP96</accession>
<dbReference type="PANTHER" id="PTHR11129">
    <property type="entry name" value="PROTEIN FARNESYLTRANSFERASE ALPHA SUBUNIT/RAB GERANYLGERANYL TRANSFERASE ALPHA SUBUNIT"/>
    <property type="match status" value="1"/>
</dbReference>
<protein>
    <submittedName>
        <fullName evidence="6">Protein prenylyltransferase superfamily protein</fullName>
    </submittedName>
</protein>
<organism evidence="6 7">
    <name type="scientific">Klebsormidium nitens</name>
    <name type="common">Green alga</name>
    <name type="synonym">Ulothrix nitens</name>
    <dbReference type="NCBI Taxonomy" id="105231"/>
    <lineage>
        <taxon>Eukaryota</taxon>
        <taxon>Viridiplantae</taxon>
        <taxon>Streptophyta</taxon>
        <taxon>Klebsormidiophyceae</taxon>
        <taxon>Klebsormidiales</taxon>
        <taxon>Klebsormidiaceae</taxon>
        <taxon>Klebsormidium</taxon>
    </lineage>
</organism>
<comment type="similarity">
    <text evidence="1">Belongs to the protein prenyltransferase subunit alpha family.</text>
</comment>
<evidence type="ECO:0000256" key="5">
    <source>
        <dbReference type="SAM" id="MobiDB-lite"/>
    </source>
</evidence>
<dbReference type="SUPFAM" id="SSF48439">
    <property type="entry name" value="Protein prenylyltransferase"/>
    <property type="match status" value="1"/>
</dbReference>
<keyword evidence="2" id="KW-0637">Prenyltransferase</keyword>
<reference evidence="6 7" key="1">
    <citation type="journal article" date="2014" name="Nat. Commun.">
        <title>Klebsormidium flaccidum genome reveals primary factors for plant terrestrial adaptation.</title>
        <authorList>
            <person name="Hori K."/>
            <person name="Maruyama F."/>
            <person name="Fujisawa T."/>
            <person name="Togashi T."/>
            <person name="Yamamoto N."/>
            <person name="Seo M."/>
            <person name="Sato S."/>
            <person name="Yamada T."/>
            <person name="Mori H."/>
            <person name="Tajima N."/>
            <person name="Moriyama T."/>
            <person name="Ikeuchi M."/>
            <person name="Watanabe M."/>
            <person name="Wada H."/>
            <person name="Kobayashi K."/>
            <person name="Saito M."/>
            <person name="Masuda T."/>
            <person name="Sasaki-Sekimoto Y."/>
            <person name="Mashiguchi K."/>
            <person name="Awai K."/>
            <person name="Shimojima M."/>
            <person name="Masuda S."/>
            <person name="Iwai M."/>
            <person name="Nobusawa T."/>
            <person name="Narise T."/>
            <person name="Kondo S."/>
            <person name="Saito H."/>
            <person name="Sato R."/>
            <person name="Murakawa M."/>
            <person name="Ihara Y."/>
            <person name="Oshima-Yamada Y."/>
            <person name="Ohtaka K."/>
            <person name="Satoh M."/>
            <person name="Sonobe K."/>
            <person name="Ishii M."/>
            <person name="Ohtani R."/>
            <person name="Kanamori-Sato M."/>
            <person name="Honoki R."/>
            <person name="Miyazaki D."/>
            <person name="Mochizuki H."/>
            <person name="Umetsu J."/>
            <person name="Higashi K."/>
            <person name="Shibata D."/>
            <person name="Kamiya Y."/>
            <person name="Sato N."/>
            <person name="Nakamura Y."/>
            <person name="Tabata S."/>
            <person name="Ida S."/>
            <person name="Kurokawa K."/>
            <person name="Ohta H."/>
        </authorList>
    </citation>
    <scope>NUCLEOTIDE SEQUENCE [LARGE SCALE GENOMIC DNA]</scope>
    <source>
        <strain evidence="6 7">NIES-2285</strain>
    </source>
</reference>
<evidence type="ECO:0000256" key="2">
    <source>
        <dbReference type="ARBA" id="ARBA00022602"/>
    </source>
</evidence>
<keyword evidence="7" id="KW-1185">Reference proteome</keyword>
<keyword evidence="4" id="KW-0677">Repeat</keyword>
<dbReference type="AlphaFoldDB" id="A0A1Y1IP96"/>
<dbReference type="STRING" id="105231.A0A1Y1IP96"/>
<dbReference type="GO" id="GO:0008318">
    <property type="term" value="F:protein prenyltransferase activity"/>
    <property type="evidence" value="ECO:0007669"/>
    <property type="project" value="InterPro"/>
</dbReference>
<evidence type="ECO:0000256" key="4">
    <source>
        <dbReference type="ARBA" id="ARBA00022737"/>
    </source>
</evidence>
<keyword evidence="3 6" id="KW-0808">Transferase</keyword>
<dbReference type="PROSITE" id="PS51147">
    <property type="entry name" value="PFTA"/>
    <property type="match status" value="2"/>
</dbReference>
<dbReference type="OrthoDB" id="1924260at2759"/>
<dbReference type="GO" id="GO:0005737">
    <property type="term" value="C:cytoplasm"/>
    <property type="evidence" value="ECO:0000318"/>
    <property type="project" value="GO_Central"/>
</dbReference>
<dbReference type="OMA" id="ELTWNEM"/>
<proteinExistence type="inferred from homology"/>
<dbReference type="InterPro" id="IPR002088">
    <property type="entry name" value="Prenyl_trans_a"/>
</dbReference>
<feature type="compositionally biased region" description="Polar residues" evidence="5">
    <location>
        <begin position="309"/>
        <end position="321"/>
    </location>
</feature>
<name>A0A1Y1IP96_KLENI</name>
<dbReference type="Pfam" id="PF01239">
    <property type="entry name" value="PPTA"/>
    <property type="match status" value="2"/>
</dbReference>
<evidence type="ECO:0000256" key="3">
    <source>
        <dbReference type="ARBA" id="ARBA00022679"/>
    </source>
</evidence>